<dbReference type="Gene3D" id="3.30.9.10">
    <property type="entry name" value="D-Amino Acid Oxidase, subunit A, domain 2"/>
    <property type="match status" value="1"/>
</dbReference>
<dbReference type="GO" id="GO:0016491">
    <property type="term" value="F:oxidoreductase activity"/>
    <property type="evidence" value="ECO:0007669"/>
    <property type="project" value="UniProtKB-KW"/>
</dbReference>
<dbReference type="Pfam" id="PF01266">
    <property type="entry name" value="DAO"/>
    <property type="match status" value="1"/>
</dbReference>
<dbReference type="SUPFAM" id="SSF54373">
    <property type="entry name" value="FAD-linked reductases, C-terminal domain"/>
    <property type="match status" value="1"/>
</dbReference>
<proteinExistence type="predicted"/>
<dbReference type="GO" id="GO:0005737">
    <property type="term" value="C:cytoplasm"/>
    <property type="evidence" value="ECO:0007669"/>
    <property type="project" value="TreeGrafter"/>
</dbReference>
<dbReference type="KEGG" id="ark:D6B99_09125"/>
<dbReference type="RefSeq" id="WP_119987269.1">
    <property type="nucleotide sequence ID" value="NZ_CP032489.1"/>
</dbReference>
<accession>A0A386HP78</accession>
<dbReference type="PANTHER" id="PTHR13847">
    <property type="entry name" value="SARCOSINE DEHYDROGENASE-RELATED"/>
    <property type="match status" value="1"/>
</dbReference>
<evidence type="ECO:0000313" key="4">
    <source>
        <dbReference type="Proteomes" id="UP000266118"/>
    </source>
</evidence>
<dbReference type="EMBL" id="CP032489">
    <property type="protein sequence ID" value="AYD47737.1"/>
    <property type="molecule type" value="Genomic_DNA"/>
</dbReference>
<evidence type="ECO:0000259" key="2">
    <source>
        <dbReference type="Pfam" id="PF01266"/>
    </source>
</evidence>
<dbReference type="OrthoDB" id="9794226at2"/>
<dbReference type="InterPro" id="IPR036188">
    <property type="entry name" value="FAD/NAD-bd_sf"/>
</dbReference>
<dbReference type="InterPro" id="IPR006076">
    <property type="entry name" value="FAD-dep_OxRdtase"/>
</dbReference>
<dbReference type="Gene3D" id="3.50.50.60">
    <property type="entry name" value="FAD/NAD(P)-binding domain"/>
    <property type="match status" value="2"/>
</dbReference>
<organism evidence="3 4">
    <name type="scientific">Arachidicoccus soli</name>
    <dbReference type="NCBI Taxonomy" id="2341117"/>
    <lineage>
        <taxon>Bacteria</taxon>
        <taxon>Pseudomonadati</taxon>
        <taxon>Bacteroidota</taxon>
        <taxon>Chitinophagia</taxon>
        <taxon>Chitinophagales</taxon>
        <taxon>Chitinophagaceae</taxon>
        <taxon>Arachidicoccus</taxon>
    </lineage>
</organism>
<gene>
    <name evidence="3" type="ORF">D6B99_09125</name>
</gene>
<protein>
    <submittedName>
        <fullName evidence="3">FAD-binding oxidoreductase</fullName>
    </submittedName>
</protein>
<dbReference type="SUPFAM" id="SSF51905">
    <property type="entry name" value="FAD/NAD(P)-binding domain"/>
    <property type="match status" value="1"/>
</dbReference>
<name>A0A386HP78_9BACT</name>
<dbReference type="AlphaFoldDB" id="A0A386HP78"/>
<feature type="domain" description="FAD dependent oxidoreductase" evidence="2">
    <location>
        <begin position="3"/>
        <end position="398"/>
    </location>
</feature>
<evidence type="ECO:0000256" key="1">
    <source>
        <dbReference type="ARBA" id="ARBA00023002"/>
    </source>
</evidence>
<sequence>MPKVIIIGGGICGLSSAMYLAKAGWEVTVLDKNDFADNCSYGNAGFVCPSHYIQLATPGIVKQGFKWMLNNQSPFYIQPRISKSLIGWGWSFIRSANKQNVEKHGIPLRDIGLLSQYEYENVWQKEMDIEYVHKGMLEIFKTEKGKEESASLVAIGQRLELDIELIDREELQALEPHTKVNALGAIHYKCDGHLSPDKLMKALITQLHQLGVKMINNAEVTDIILAQNRIQSIKTKTAAFEADAFVLAAGAWSGILAKKLDLKLPLVGGRGYSVTLPIDSEALNIQHPGLLVEGRCAFSPIENGKIRFGGTMEITSHNVPPRFERVKGILKAVHEFFPEIDISLDEIKDRVWSGFRPISGDGMPYIGRTSKWRNLIVATGHGQLGISLGAATGLLVLELLEGKKTSVDITAFSLERFN</sequence>
<dbReference type="Proteomes" id="UP000266118">
    <property type="component" value="Chromosome"/>
</dbReference>
<evidence type="ECO:0000313" key="3">
    <source>
        <dbReference type="EMBL" id="AYD47737.1"/>
    </source>
</evidence>
<reference evidence="3 4" key="1">
    <citation type="submission" date="2018-09" db="EMBL/GenBank/DDBJ databases">
        <title>Arachidicoccus sp. nov., a bacterium isolated from soil.</title>
        <authorList>
            <person name="Weon H.-Y."/>
            <person name="Kwon S.-W."/>
            <person name="Lee S.A."/>
        </authorList>
    </citation>
    <scope>NUCLEOTIDE SEQUENCE [LARGE SCALE GENOMIC DNA]</scope>
    <source>
        <strain evidence="3 4">KIS59-12</strain>
    </source>
</reference>
<keyword evidence="1" id="KW-0560">Oxidoreductase</keyword>
<keyword evidence="4" id="KW-1185">Reference proteome</keyword>
<dbReference type="PANTHER" id="PTHR13847:SF289">
    <property type="entry name" value="GLYCINE OXIDASE"/>
    <property type="match status" value="1"/>
</dbReference>